<accession>A0A9X9XIK0</accession>
<comment type="caution">
    <text evidence="3">The sequence shown here is derived from an EMBL/GenBank/DDBJ whole genome shotgun (WGS) entry which is preliminary data.</text>
</comment>
<dbReference type="EMBL" id="JAAEDL010000034">
    <property type="protein sequence ID" value="MBR0683536.1"/>
    <property type="molecule type" value="Genomic_DNA"/>
</dbReference>
<dbReference type="Gene3D" id="3.30.750.24">
    <property type="entry name" value="STAS domain"/>
    <property type="match status" value="1"/>
</dbReference>
<protein>
    <submittedName>
        <fullName evidence="3">STAS domain-containing protein</fullName>
    </submittedName>
</protein>
<dbReference type="Pfam" id="PF02405">
    <property type="entry name" value="MlaE"/>
    <property type="match status" value="1"/>
</dbReference>
<evidence type="ECO:0000259" key="2">
    <source>
        <dbReference type="PROSITE" id="PS50801"/>
    </source>
</evidence>
<dbReference type="InterPro" id="IPR030802">
    <property type="entry name" value="Permease_MalE"/>
</dbReference>
<gene>
    <name evidence="3" type="ORF">GXW74_23830</name>
</gene>
<keyword evidence="1" id="KW-0812">Transmembrane</keyword>
<dbReference type="Pfam" id="PF01740">
    <property type="entry name" value="STAS"/>
    <property type="match status" value="1"/>
</dbReference>
<dbReference type="Proteomes" id="UP001138709">
    <property type="component" value="Unassembled WGS sequence"/>
</dbReference>
<evidence type="ECO:0000256" key="1">
    <source>
        <dbReference type="SAM" id="Phobius"/>
    </source>
</evidence>
<reference evidence="3" key="1">
    <citation type="submission" date="2020-01" db="EMBL/GenBank/DDBJ databases">
        <authorList>
            <person name="Rat A."/>
        </authorList>
    </citation>
    <scope>NUCLEOTIDE SEQUENCE</scope>
    <source>
        <strain evidence="3">LMG 31228</strain>
    </source>
</reference>
<organism evidence="3 4">
    <name type="scientific">Neoroseomonas eburnea</name>
    <dbReference type="NCBI Taxonomy" id="1346889"/>
    <lineage>
        <taxon>Bacteria</taxon>
        <taxon>Pseudomonadati</taxon>
        <taxon>Pseudomonadota</taxon>
        <taxon>Alphaproteobacteria</taxon>
        <taxon>Acetobacterales</taxon>
        <taxon>Acetobacteraceae</taxon>
        <taxon>Neoroseomonas</taxon>
    </lineage>
</organism>
<dbReference type="SUPFAM" id="SSF52091">
    <property type="entry name" value="SpoIIaa-like"/>
    <property type="match status" value="1"/>
</dbReference>
<keyword evidence="4" id="KW-1185">Reference proteome</keyword>
<dbReference type="GO" id="GO:0005548">
    <property type="term" value="F:phospholipid transporter activity"/>
    <property type="evidence" value="ECO:0007669"/>
    <property type="project" value="TreeGrafter"/>
</dbReference>
<feature type="transmembrane region" description="Helical" evidence="1">
    <location>
        <begin position="313"/>
        <end position="332"/>
    </location>
</feature>
<dbReference type="InterPro" id="IPR002645">
    <property type="entry name" value="STAS_dom"/>
</dbReference>
<dbReference type="PANTHER" id="PTHR30188">
    <property type="entry name" value="ABC TRANSPORTER PERMEASE PROTEIN-RELATED"/>
    <property type="match status" value="1"/>
</dbReference>
<dbReference type="PANTHER" id="PTHR30188:SF3">
    <property type="entry name" value="ABC TRANSPORTER PERMEASE"/>
    <property type="match status" value="1"/>
</dbReference>
<dbReference type="PROSITE" id="PS50801">
    <property type="entry name" value="STAS"/>
    <property type="match status" value="1"/>
</dbReference>
<feature type="transmembrane region" description="Helical" evidence="1">
    <location>
        <begin position="269"/>
        <end position="293"/>
    </location>
</feature>
<keyword evidence="1" id="KW-1133">Transmembrane helix</keyword>
<dbReference type="CDD" id="cd07043">
    <property type="entry name" value="STAS_anti-anti-sigma_factors"/>
    <property type="match status" value="1"/>
</dbReference>
<keyword evidence="1" id="KW-0472">Membrane</keyword>
<dbReference type="InterPro" id="IPR036513">
    <property type="entry name" value="STAS_dom_sf"/>
</dbReference>
<sequence length="372" mass="38336">MDDGPMPEAAAARIDMRQAEGGRALAVSGQLDTAAAARLWSTTTGAARQEPVAVLDLTGLESIDSAGAVLLLSAAPEAETLGASEAVAAVLDRTRRALATAPPPPPPPPFRPVSAIGRATVDRLRAMRAGIGFLGESVVTTIRVLTHPRLLRWSEVLRHLDEVGTRAFPLTLLLGFLIGVILAYQSSIPLRRFGAEVFVPNLVGISLLRELGPLLAGVVLAGRTGSAFAAELGTMTVNEEVDALKIMGVDAGAMLVLPRLVAATLAMPVLALLMNLAGLAGMTLIMGTLGYPWAAVQSQLQQWLSLQDLVGGLFKAACFGLAIAGIGCRAGLSAGRGPRAVGDAATSAVVGGIVAIVAMDGVFAVLFFRMGI</sequence>
<evidence type="ECO:0000313" key="3">
    <source>
        <dbReference type="EMBL" id="MBR0683536.1"/>
    </source>
</evidence>
<feature type="domain" description="STAS" evidence="2">
    <location>
        <begin position="12"/>
        <end position="98"/>
    </location>
</feature>
<feature type="transmembrane region" description="Helical" evidence="1">
    <location>
        <begin position="344"/>
        <end position="368"/>
    </location>
</feature>
<proteinExistence type="predicted"/>
<name>A0A9X9XIK0_9PROT</name>
<evidence type="ECO:0000313" key="4">
    <source>
        <dbReference type="Proteomes" id="UP001138709"/>
    </source>
</evidence>
<feature type="transmembrane region" description="Helical" evidence="1">
    <location>
        <begin position="166"/>
        <end position="184"/>
    </location>
</feature>
<dbReference type="AlphaFoldDB" id="A0A9X9XIK0"/>
<dbReference type="GO" id="GO:0043190">
    <property type="term" value="C:ATP-binding cassette (ABC) transporter complex"/>
    <property type="evidence" value="ECO:0007669"/>
    <property type="project" value="InterPro"/>
</dbReference>
<reference evidence="3" key="2">
    <citation type="journal article" date="2021" name="Syst. Appl. Microbiol.">
        <title>Roseomonas hellenica sp. nov., isolated from roots of wild-growing Alkanna tinctoria.</title>
        <authorList>
            <person name="Rat A."/>
            <person name="Naranjo H.D."/>
            <person name="Lebbe L."/>
            <person name="Cnockaert M."/>
            <person name="Krigas N."/>
            <person name="Grigoriadou K."/>
            <person name="Maloupa E."/>
            <person name="Willems A."/>
        </authorList>
    </citation>
    <scope>NUCLEOTIDE SEQUENCE</scope>
    <source>
        <strain evidence="3">LMG 31228</strain>
    </source>
</reference>